<dbReference type="Proteomes" id="UP000198984">
    <property type="component" value="Unassembled WGS sequence"/>
</dbReference>
<dbReference type="EMBL" id="FOBB01000002">
    <property type="protein sequence ID" value="SEL53458.1"/>
    <property type="molecule type" value="Genomic_DNA"/>
</dbReference>
<protein>
    <recommendedName>
        <fullName evidence="1">HTH araC/xylS-type domain-containing protein</fullName>
    </recommendedName>
</protein>
<evidence type="ECO:0000313" key="3">
    <source>
        <dbReference type="Proteomes" id="UP000198984"/>
    </source>
</evidence>
<name>A0A1H7R0D9_9BACT</name>
<dbReference type="PROSITE" id="PS01124">
    <property type="entry name" value="HTH_ARAC_FAMILY_2"/>
    <property type="match status" value="1"/>
</dbReference>
<organism evidence="2 3">
    <name type="scientific">Chitinophaga rupis</name>
    <dbReference type="NCBI Taxonomy" id="573321"/>
    <lineage>
        <taxon>Bacteria</taxon>
        <taxon>Pseudomonadati</taxon>
        <taxon>Bacteroidota</taxon>
        <taxon>Chitinophagia</taxon>
        <taxon>Chitinophagales</taxon>
        <taxon>Chitinophagaceae</taxon>
        <taxon>Chitinophaga</taxon>
    </lineage>
</organism>
<dbReference type="Gene3D" id="1.10.10.60">
    <property type="entry name" value="Homeodomain-like"/>
    <property type="match status" value="1"/>
</dbReference>
<keyword evidence="3" id="KW-1185">Reference proteome</keyword>
<proteinExistence type="predicted"/>
<dbReference type="OrthoDB" id="935959at2"/>
<evidence type="ECO:0000259" key="1">
    <source>
        <dbReference type="PROSITE" id="PS01124"/>
    </source>
</evidence>
<dbReference type="RefSeq" id="WP_089909857.1">
    <property type="nucleotide sequence ID" value="NZ_FOBB01000002.1"/>
</dbReference>
<dbReference type="AlphaFoldDB" id="A0A1H7R0D9"/>
<accession>A0A1H7R0D9</accession>
<feature type="domain" description="HTH araC/xylS-type" evidence="1">
    <location>
        <begin position="168"/>
        <end position="268"/>
    </location>
</feature>
<reference evidence="2 3" key="1">
    <citation type="submission" date="2016-10" db="EMBL/GenBank/DDBJ databases">
        <authorList>
            <person name="de Groot N.N."/>
        </authorList>
    </citation>
    <scope>NUCLEOTIDE SEQUENCE [LARGE SCALE GENOMIC DNA]</scope>
    <source>
        <strain evidence="2 3">DSM 21039</strain>
    </source>
</reference>
<dbReference type="GO" id="GO:0043565">
    <property type="term" value="F:sequence-specific DNA binding"/>
    <property type="evidence" value="ECO:0007669"/>
    <property type="project" value="InterPro"/>
</dbReference>
<dbReference type="GO" id="GO:0003700">
    <property type="term" value="F:DNA-binding transcription factor activity"/>
    <property type="evidence" value="ECO:0007669"/>
    <property type="project" value="InterPro"/>
</dbReference>
<dbReference type="STRING" id="573321.SAMN04488505_102487"/>
<evidence type="ECO:0000313" key="2">
    <source>
        <dbReference type="EMBL" id="SEL53458.1"/>
    </source>
</evidence>
<gene>
    <name evidence="2" type="ORF">SAMN04488505_102487</name>
</gene>
<dbReference type="InterPro" id="IPR018060">
    <property type="entry name" value="HTH_AraC"/>
</dbReference>
<sequence length="268" mass="30819">MVEIFDNIRKLYNFSGPCPELSDYIEFFSESSPAATSLHAANECFTVKMFPSWTPTIWINLGAPYHLVTGKDCHMIHPAEDVLVLRDSIVTRYNQPSDHIFTVKFFPGGLERILGIPQAKFISQVVALKHIIPPALIQQVKTAVSFEQRMQLLQQYFLLNYVRKKTKDHYIQLVKDSIDLYHGGSMQYNTGETAEKMFVTSKTINRYFNNIIGISPKKYFSILRARMALTAYVANKKAFAPCNYGYYDMSHFYREMIRFTGQSMNGSL</sequence>